<keyword evidence="10" id="KW-0472">Membrane</keyword>
<dbReference type="Proteomes" id="UP001314170">
    <property type="component" value="Unassembled WGS sequence"/>
</dbReference>
<comment type="similarity">
    <text evidence="2">Belongs to the cytochrome P450 family.</text>
</comment>
<evidence type="ECO:0000313" key="12">
    <source>
        <dbReference type="Proteomes" id="UP001314170"/>
    </source>
</evidence>
<dbReference type="GO" id="GO:0004497">
    <property type="term" value="F:monooxygenase activity"/>
    <property type="evidence" value="ECO:0007669"/>
    <property type="project" value="UniProtKB-KW"/>
</dbReference>
<dbReference type="PANTHER" id="PTHR24282:SF135">
    <property type="entry name" value="CYTOCHROME P450 709B2"/>
    <property type="match status" value="1"/>
</dbReference>
<protein>
    <submittedName>
        <fullName evidence="11">Uncharacterized protein</fullName>
    </submittedName>
</protein>
<evidence type="ECO:0000256" key="7">
    <source>
        <dbReference type="ARBA" id="ARBA00023002"/>
    </source>
</evidence>
<proteinExistence type="inferred from homology"/>
<evidence type="ECO:0000256" key="9">
    <source>
        <dbReference type="ARBA" id="ARBA00023033"/>
    </source>
</evidence>
<comment type="subcellular location">
    <subcellularLocation>
        <location evidence="1">Membrane</location>
        <topology evidence="1">Single-pass membrane protein</topology>
    </subcellularLocation>
</comment>
<keyword evidence="9" id="KW-0503">Monooxygenase</keyword>
<keyword evidence="8" id="KW-0408">Iron</keyword>
<dbReference type="EMBL" id="CAWUPB010001157">
    <property type="protein sequence ID" value="CAK7339103.1"/>
    <property type="molecule type" value="Genomic_DNA"/>
</dbReference>
<comment type="caution">
    <text evidence="11">The sequence shown here is derived from an EMBL/GenBank/DDBJ whole genome shotgun (WGS) entry which is preliminary data.</text>
</comment>
<dbReference type="GO" id="GO:0016705">
    <property type="term" value="F:oxidoreductase activity, acting on paired donors, with incorporation or reduction of molecular oxygen"/>
    <property type="evidence" value="ECO:0007669"/>
    <property type="project" value="InterPro"/>
</dbReference>
<evidence type="ECO:0000256" key="10">
    <source>
        <dbReference type="ARBA" id="ARBA00023136"/>
    </source>
</evidence>
<evidence type="ECO:0000256" key="2">
    <source>
        <dbReference type="ARBA" id="ARBA00010617"/>
    </source>
</evidence>
<accession>A0AAV1RUG6</accession>
<evidence type="ECO:0000256" key="1">
    <source>
        <dbReference type="ARBA" id="ARBA00004167"/>
    </source>
</evidence>
<gene>
    <name evidence="11" type="ORF">DCAF_LOCUS14151</name>
</gene>
<dbReference type="Gene3D" id="1.10.630.10">
    <property type="entry name" value="Cytochrome P450"/>
    <property type="match status" value="1"/>
</dbReference>
<keyword evidence="4" id="KW-0812">Transmembrane</keyword>
<dbReference type="AlphaFoldDB" id="A0AAV1RUG6"/>
<dbReference type="InterPro" id="IPR050665">
    <property type="entry name" value="Cytochrome_P450_Monooxygen"/>
</dbReference>
<dbReference type="PANTHER" id="PTHR24282">
    <property type="entry name" value="CYTOCHROME P450 FAMILY MEMBER"/>
    <property type="match status" value="1"/>
</dbReference>
<evidence type="ECO:0000256" key="3">
    <source>
        <dbReference type="ARBA" id="ARBA00022617"/>
    </source>
</evidence>
<keyword evidence="6" id="KW-1133">Transmembrane helix</keyword>
<evidence type="ECO:0000313" key="11">
    <source>
        <dbReference type="EMBL" id="CAK7339103.1"/>
    </source>
</evidence>
<sequence length="177" mass="19920">MGPRPSHVVQRSMTYILHQEWQERVREEVPRECGMGIPKADVLTKLKEVNMVLLETLRLYGAVMDMDREAAKDIKLGNLMIPKGVRVTIQFVKIHRSKDFKVQLEDESETRPFASHPDLNLPKKFGNSAMFNESIVIAKFQGRPLADHKSVKNGRPPGALLQPCPPLDAPTVAEAIT</sequence>
<keyword evidence="7" id="KW-0560">Oxidoreductase</keyword>
<evidence type="ECO:0000256" key="5">
    <source>
        <dbReference type="ARBA" id="ARBA00022723"/>
    </source>
</evidence>
<reference evidence="11 12" key="1">
    <citation type="submission" date="2024-01" db="EMBL/GenBank/DDBJ databases">
        <authorList>
            <person name="Waweru B."/>
        </authorList>
    </citation>
    <scope>NUCLEOTIDE SEQUENCE [LARGE SCALE GENOMIC DNA]</scope>
</reference>
<name>A0AAV1RUG6_9ROSI</name>
<dbReference type="SUPFAM" id="SSF48264">
    <property type="entry name" value="Cytochrome P450"/>
    <property type="match status" value="1"/>
</dbReference>
<dbReference type="GO" id="GO:0016020">
    <property type="term" value="C:membrane"/>
    <property type="evidence" value="ECO:0007669"/>
    <property type="project" value="UniProtKB-SubCell"/>
</dbReference>
<keyword evidence="3" id="KW-0349">Heme</keyword>
<organism evidence="11 12">
    <name type="scientific">Dovyalis caffra</name>
    <dbReference type="NCBI Taxonomy" id="77055"/>
    <lineage>
        <taxon>Eukaryota</taxon>
        <taxon>Viridiplantae</taxon>
        <taxon>Streptophyta</taxon>
        <taxon>Embryophyta</taxon>
        <taxon>Tracheophyta</taxon>
        <taxon>Spermatophyta</taxon>
        <taxon>Magnoliopsida</taxon>
        <taxon>eudicotyledons</taxon>
        <taxon>Gunneridae</taxon>
        <taxon>Pentapetalae</taxon>
        <taxon>rosids</taxon>
        <taxon>fabids</taxon>
        <taxon>Malpighiales</taxon>
        <taxon>Salicaceae</taxon>
        <taxon>Flacourtieae</taxon>
        <taxon>Dovyalis</taxon>
    </lineage>
</organism>
<evidence type="ECO:0000256" key="8">
    <source>
        <dbReference type="ARBA" id="ARBA00023004"/>
    </source>
</evidence>
<dbReference type="InterPro" id="IPR001128">
    <property type="entry name" value="Cyt_P450"/>
</dbReference>
<evidence type="ECO:0000256" key="4">
    <source>
        <dbReference type="ARBA" id="ARBA00022692"/>
    </source>
</evidence>
<dbReference type="GO" id="GO:0020037">
    <property type="term" value="F:heme binding"/>
    <property type="evidence" value="ECO:0007669"/>
    <property type="project" value="InterPro"/>
</dbReference>
<dbReference type="Pfam" id="PF00067">
    <property type="entry name" value="p450"/>
    <property type="match status" value="1"/>
</dbReference>
<keyword evidence="12" id="KW-1185">Reference proteome</keyword>
<keyword evidence="5" id="KW-0479">Metal-binding</keyword>
<evidence type="ECO:0000256" key="6">
    <source>
        <dbReference type="ARBA" id="ARBA00022989"/>
    </source>
</evidence>
<dbReference type="GO" id="GO:0005506">
    <property type="term" value="F:iron ion binding"/>
    <property type="evidence" value="ECO:0007669"/>
    <property type="project" value="InterPro"/>
</dbReference>
<dbReference type="InterPro" id="IPR036396">
    <property type="entry name" value="Cyt_P450_sf"/>
</dbReference>